<accession>A0A2W2ASS1</accession>
<feature type="chain" id="PRO_5016082672" evidence="1">
    <location>
        <begin position="22"/>
        <end position="431"/>
    </location>
</feature>
<dbReference type="AlphaFoldDB" id="A0A2W2ASS1"/>
<gene>
    <name evidence="2" type="ORF">DK847_17150</name>
</gene>
<dbReference type="RefSeq" id="WP_111199764.1">
    <property type="nucleotide sequence ID" value="NZ_QKVK01000009.1"/>
</dbReference>
<dbReference type="Pfam" id="PF03583">
    <property type="entry name" value="LIP"/>
    <property type="match status" value="2"/>
</dbReference>
<name>A0A2W2ASS1_9HYPH</name>
<comment type="caution">
    <text evidence="2">The sequence shown here is derived from an EMBL/GenBank/DDBJ whole genome shotgun (WGS) entry which is preliminary data.</text>
</comment>
<organism evidence="2 3">
    <name type="scientific">Aestuariivirga litoralis</name>
    <dbReference type="NCBI Taxonomy" id="2650924"/>
    <lineage>
        <taxon>Bacteria</taxon>
        <taxon>Pseudomonadati</taxon>
        <taxon>Pseudomonadota</taxon>
        <taxon>Alphaproteobacteria</taxon>
        <taxon>Hyphomicrobiales</taxon>
        <taxon>Aestuariivirgaceae</taxon>
        <taxon>Aestuariivirga</taxon>
    </lineage>
</organism>
<dbReference type="GO" id="GO:0004806">
    <property type="term" value="F:triacylglycerol lipase activity"/>
    <property type="evidence" value="ECO:0007669"/>
    <property type="project" value="InterPro"/>
</dbReference>
<dbReference type="PIRSF" id="PIRSF029171">
    <property type="entry name" value="Esterase_LipA"/>
    <property type="match status" value="1"/>
</dbReference>
<dbReference type="PANTHER" id="PTHR34853">
    <property type="match status" value="1"/>
</dbReference>
<dbReference type="EMBL" id="QKVK01000009">
    <property type="protein sequence ID" value="PZF75570.1"/>
    <property type="molecule type" value="Genomic_DNA"/>
</dbReference>
<reference evidence="3" key="1">
    <citation type="submission" date="2018-06" db="EMBL/GenBank/DDBJ databases">
        <title>Aestuariibacter litoralis strain KCTC 52945T.</title>
        <authorList>
            <person name="Li X."/>
            <person name="Salam N."/>
            <person name="Li J.-L."/>
            <person name="Chen Y.-M."/>
            <person name="Yang Z.-W."/>
            <person name="Zhang L.-Y."/>
            <person name="Han M.-X."/>
            <person name="Xiao M."/>
            <person name="Li W.-J."/>
        </authorList>
    </citation>
    <scope>NUCLEOTIDE SEQUENCE [LARGE SCALE GENOMIC DNA]</scope>
    <source>
        <strain evidence="3">KCTC 52945</strain>
    </source>
</reference>
<sequence length="431" mass="45317">MRKLLLAASLAVLASVSPGHAAKIALAPFYQNLAAISPDQPLGTVVAKEPVATEVPGAEAWRIAYVSSDVRGKKTLSTGLVVVPKGAPPAGGRPIVAWAHGTTGTAQYCGPSQVLDPVQELNEYFLVGGTSWTDFGIPAVTHFIEKGYAVVATDYQGLGGGGDHQYGVANSNAHDAINSVRALGSMGLAGDGKKALIYGWSQGGGTTIAAASLKDYISETGTAYDGVSFVGFVALAPDDLASMITPDATTDEGALKFMQGFASTFSDNVFNFAHFSMYTWGMVSAYPELKLTDLFTEDGAKALDEIYSKKCMHPGSDTINFTFGASYKSLVKPQPENTSAWTKALIDSSVQKVAPIAPVLIYFGTADTVVPPVMGEIYQKQMCGMGGNVTRVQLEGAQNHFTTPPTAEPLYIPWVDDRLAGKPLDNGCPAN</sequence>
<evidence type="ECO:0000256" key="1">
    <source>
        <dbReference type="SAM" id="SignalP"/>
    </source>
</evidence>
<dbReference type="PANTHER" id="PTHR34853:SF1">
    <property type="entry name" value="LIPASE 5"/>
    <property type="match status" value="1"/>
</dbReference>
<dbReference type="SUPFAM" id="SSF53474">
    <property type="entry name" value="alpha/beta-Hydrolases"/>
    <property type="match status" value="1"/>
</dbReference>
<keyword evidence="3" id="KW-1185">Reference proteome</keyword>
<dbReference type="InterPro" id="IPR029058">
    <property type="entry name" value="AB_hydrolase_fold"/>
</dbReference>
<dbReference type="InterPro" id="IPR005152">
    <property type="entry name" value="Lipase_secreted"/>
</dbReference>
<keyword evidence="1" id="KW-0732">Signal</keyword>
<dbReference type="GO" id="GO:0016042">
    <property type="term" value="P:lipid catabolic process"/>
    <property type="evidence" value="ECO:0007669"/>
    <property type="project" value="InterPro"/>
</dbReference>
<dbReference type="Proteomes" id="UP000248795">
    <property type="component" value="Unassembled WGS sequence"/>
</dbReference>
<evidence type="ECO:0000313" key="2">
    <source>
        <dbReference type="EMBL" id="PZF75570.1"/>
    </source>
</evidence>
<protein>
    <submittedName>
        <fullName evidence="2">Lipase</fullName>
    </submittedName>
</protein>
<evidence type="ECO:0000313" key="3">
    <source>
        <dbReference type="Proteomes" id="UP000248795"/>
    </source>
</evidence>
<proteinExistence type="predicted"/>
<feature type="signal peptide" evidence="1">
    <location>
        <begin position="1"/>
        <end position="21"/>
    </location>
</feature>
<dbReference type="Gene3D" id="3.40.50.1820">
    <property type="entry name" value="alpha/beta hydrolase"/>
    <property type="match status" value="2"/>
</dbReference>